<organism evidence="2 3">
    <name type="scientific">Streptomyces pakalii</name>
    <dbReference type="NCBI Taxonomy" id="3036494"/>
    <lineage>
        <taxon>Bacteria</taxon>
        <taxon>Bacillati</taxon>
        <taxon>Actinomycetota</taxon>
        <taxon>Actinomycetes</taxon>
        <taxon>Kitasatosporales</taxon>
        <taxon>Streptomycetaceae</taxon>
        <taxon>Streptomyces</taxon>
    </lineage>
</organism>
<name>A0ABT7DHY5_9ACTN</name>
<accession>A0ABT7DHY5</accession>
<evidence type="ECO:0000313" key="2">
    <source>
        <dbReference type="EMBL" id="MDJ1645431.1"/>
    </source>
</evidence>
<dbReference type="Proteomes" id="UP001237194">
    <property type="component" value="Unassembled WGS sequence"/>
</dbReference>
<dbReference type="InterPro" id="IPR011024">
    <property type="entry name" value="G_crystallin-like"/>
</dbReference>
<dbReference type="EMBL" id="JARWAF010000024">
    <property type="protein sequence ID" value="MDJ1645431.1"/>
    <property type="molecule type" value="Genomic_DNA"/>
</dbReference>
<dbReference type="RefSeq" id="WP_283901448.1">
    <property type="nucleotide sequence ID" value="NZ_JARWAF010000024.1"/>
</dbReference>
<keyword evidence="1" id="KW-0732">Signal</keyword>
<reference evidence="2 3" key="1">
    <citation type="submission" date="2023-04" db="EMBL/GenBank/DDBJ databases">
        <title>A novel species of the genus Streptomyces: Streptomyces pakalii sp. nov. isolated from a Mexican soil jungle.</title>
        <authorList>
            <person name="Chavez-Hernandez M.A."/>
            <person name="Ortiz-Alvarez J."/>
            <person name="Villa-Tanaca L."/>
            <person name="Hernandez-Rodriguez C."/>
        </authorList>
    </citation>
    <scope>NUCLEOTIDE SEQUENCE [LARGE SCALE GENOMIC DNA]</scope>
    <source>
        <strain evidence="2 3">ENCB-J15</strain>
    </source>
</reference>
<feature type="chain" id="PRO_5045565380" description="Beta/Gamma crystallin" evidence="1">
    <location>
        <begin position="22"/>
        <end position="124"/>
    </location>
</feature>
<feature type="signal peptide" evidence="1">
    <location>
        <begin position="1"/>
        <end position="21"/>
    </location>
</feature>
<comment type="caution">
    <text evidence="2">The sequence shown here is derived from an EMBL/GenBank/DDBJ whole genome shotgun (WGS) entry which is preliminary data.</text>
</comment>
<dbReference type="Gene3D" id="2.60.20.10">
    <property type="entry name" value="Crystallins"/>
    <property type="match status" value="1"/>
</dbReference>
<dbReference type="SUPFAM" id="SSF49695">
    <property type="entry name" value="gamma-Crystallin-like"/>
    <property type="match status" value="1"/>
</dbReference>
<proteinExistence type="predicted"/>
<protein>
    <recommendedName>
        <fullName evidence="4">Beta/Gamma crystallin</fullName>
    </recommendedName>
</protein>
<evidence type="ECO:0008006" key="4">
    <source>
        <dbReference type="Google" id="ProtNLM"/>
    </source>
</evidence>
<evidence type="ECO:0000313" key="3">
    <source>
        <dbReference type="Proteomes" id="UP001237194"/>
    </source>
</evidence>
<sequence>MFPFRNFLVAGAVLTGTVVLAQPTSARPLGPSTSPQSEQAPVTWHAFSETDWQGLDIFFSGEVGECKPIPSTWNDRIRSARTEVPTRRVELWEDEGCSGTSIVIDGSGYSDIGPWVSSYRVAGT</sequence>
<gene>
    <name evidence="2" type="ORF">P5W92_34250</name>
</gene>
<keyword evidence="3" id="KW-1185">Reference proteome</keyword>
<evidence type="ECO:0000256" key="1">
    <source>
        <dbReference type="SAM" id="SignalP"/>
    </source>
</evidence>